<dbReference type="RefSeq" id="WP_067524086.1">
    <property type="nucleotide sequence ID" value="NZ_JABELX010000008.1"/>
</dbReference>
<dbReference type="SUPFAM" id="SSF51905">
    <property type="entry name" value="FAD/NAD(P)-binding domain"/>
    <property type="match status" value="1"/>
</dbReference>
<dbReference type="InterPro" id="IPR036188">
    <property type="entry name" value="FAD/NAD-bd_sf"/>
</dbReference>
<dbReference type="PANTHER" id="PTHR42877:SF4">
    <property type="entry name" value="FAD_NAD(P)-BINDING DOMAIN-CONTAINING PROTEIN-RELATED"/>
    <property type="match status" value="1"/>
</dbReference>
<evidence type="ECO:0000313" key="6">
    <source>
        <dbReference type="Proteomes" id="UP000586827"/>
    </source>
</evidence>
<evidence type="ECO:0000256" key="1">
    <source>
        <dbReference type="ARBA" id="ARBA00010139"/>
    </source>
</evidence>
<organism evidence="5 6">
    <name type="scientific">Nocardia uniformis</name>
    <dbReference type="NCBI Taxonomy" id="53432"/>
    <lineage>
        <taxon>Bacteria</taxon>
        <taxon>Bacillati</taxon>
        <taxon>Actinomycetota</taxon>
        <taxon>Actinomycetes</taxon>
        <taxon>Mycobacteriales</taxon>
        <taxon>Nocardiaceae</taxon>
        <taxon>Nocardia</taxon>
    </lineage>
</organism>
<keyword evidence="2" id="KW-0285">Flavoprotein</keyword>
<dbReference type="InterPro" id="IPR051209">
    <property type="entry name" value="FAD-bind_Monooxygenase_sf"/>
</dbReference>
<dbReference type="GO" id="GO:0050660">
    <property type="term" value="F:flavin adenine dinucleotide binding"/>
    <property type="evidence" value="ECO:0007669"/>
    <property type="project" value="InterPro"/>
</dbReference>
<evidence type="ECO:0000256" key="4">
    <source>
        <dbReference type="ARBA" id="ARBA00023002"/>
    </source>
</evidence>
<evidence type="ECO:0000256" key="2">
    <source>
        <dbReference type="ARBA" id="ARBA00022630"/>
    </source>
</evidence>
<comment type="caution">
    <text evidence="5">The sequence shown here is derived from an EMBL/GenBank/DDBJ whole genome shotgun (WGS) entry which is preliminary data.</text>
</comment>
<dbReference type="GO" id="GO:0004499">
    <property type="term" value="F:N,N-dimethylaniline monooxygenase activity"/>
    <property type="evidence" value="ECO:0007669"/>
    <property type="project" value="InterPro"/>
</dbReference>
<dbReference type="Gene3D" id="3.50.50.60">
    <property type="entry name" value="FAD/NAD(P)-binding domain"/>
    <property type="match status" value="2"/>
</dbReference>
<gene>
    <name evidence="5" type="ORF">HLB23_23345</name>
</gene>
<dbReference type="PRINTS" id="PR00411">
    <property type="entry name" value="PNDRDTASEI"/>
</dbReference>
<evidence type="ECO:0000256" key="3">
    <source>
        <dbReference type="ARBA" id="ARBA00022827"/>
    </source>
</evidence>
<protein>
    <submittedName>
        <fullName evidence="5">NAD(P)/FAD-dependent oxidoreductase</fullName>
    </submittedName>
</protein>
<sequence length="549" mass="61353">MTTTLNNGISARTDTRRERPDHEVVLIGAGLSGIGIAMRLLKSGITDVHFLEKWDKPGGVWYVNRYPGVAVDVPSLFYSFSYEHRNWSRFFPSGSEIASYADDLMTKYDLHRRTSYRTEVRAMEWDEANHLWRITIADTSGAPAGVGTRVITARYTVNCVGGLEVPKFPDIPGLEDFRGAKVHSSRWDSRIDLTGKRVGIIGTGASGLQIIPEVAEIASKLTVFQRTPIWLAPKPDFEIPKWMQFTLNRKLPRLAARAYGQAVIQAAQGAILPLSAHVGPAVNIGNVVLGAYYKHVLKDPELIEKLTPSYTVGCKRPSVSNRYLQTFKRPDVALVTESIERFTENGIATADGVEHEFDVIICASGFRVLEKGWTPPFPVIGRDKQDLGAVWDEKLFHSYQGVSIPGFPNAFMMPGPYNLILGSFITSIEATAYHIVRVMRETQRRGATATEPRWEPTERYSRHCRELLAKTFLHTGSYCTGSNTYYVDYQGGSAMVRPTSSVTQYRQLRYSPHDDYRYRSIEPVPPAEPDEPGVIAADIIDAEVVEVMS</sequence>
<proteinExistence type="inferred from homology"/>
<dbReference type="PANTHER" id="PTHR42877">
    <property type="entry name" value="L-ORNITHINE N(5)-MONOOXYGENASE-RELATED"/>
    <property type="match status" value="1"/>
</dbReference>
<accession>A0A849C1Z6</accession>
<dbReference type="GO" id="GO:0050661">
    <property type="term" value="F:NADP binding"/>
    <property type="evidence" value="ECO:0007669"/>
    <property type="project" value="InterPro"/>
</dbReference>
<reference evidence="5 6" key="1">
    <citation type="submission" date="2020-05" db="EMBL/GenBank/DDBJ databases">
        <title>MicrobeNet Type strains.</title>
        <authorList>
            <person name="Nicholson A.C."/>
        </authorList>
    </citation>
    <scope>NUCLEOTIDE SEQUENCE [LARGE SCALE GENOMIC DNA]</scope>
    <source>
        <strain evidence="5 6">JCM 3224</strain>
    </source>
</reference>
<keyword evidence="4" id="KW-0560">Oxidoreductase</keyword>
<dbReference type="AlphaFoldDB" id="A0A849C1Z6"/>
<evidence type="ECO:0000313" key="5">
    <source>
        <dbReference type="EMBL" id="NNH72763.1"/>
    </source>
</evidence>
<dbReference type="InterPro" id="IPR020946">
    <property type="entry name" value="Flavin_mOase-like"/>
</dbReference>
<keyword evidence="3" id="KW-0274">FAD</keyword>
<name>A0A849C1Z6_9NOCA</name>
<keyword evidence="6" id="KW-1185">Reference proteome</keyword>
<comment type="similarity">
    <text evidence="1">Belongs to the FAD-binding monooxygenase family.</text>
</comment>
<dbReference type="Proteomes" id="UP000586827">
    <property type="component" value="Unassembled WGS sequence"/>
</dbReference>
<dbReference type="Pfam" id="PF00743">
    <property type="entry name" value="FMO-like"/>
    <property type="match status" value="1"/>
</dbReference>
<dbReference type="EMBL" id="JABELX010000008">
    <property type="protein sequence ID" value="NNH72763.1"/>
    <property type="molecule type" value="Genomic_DNA"/>
</dbReference>